<keyword evidence="1" id="KW-0446">Lipid-binding</keyword>
<organism evidence="5">
    <name type="scientific">Aureococcus anophagefferens</name>
    <name type="common">Harmful bloom alga</name>
    <dbReference type="NCBI Taxonomy" id="44056"/>
    <lineage>
        <taxon>Eukaryota</taxon>
        <taxon>Sar</taxon>
        <taxon>Stramenopiles</taxon>
        <taxon>Ochrophyta</taxon>
        <taxon>Pelagophyceae</taxon>
        <taxon>Pelagomonadales</taxon>
        <taxon>Pelagomonadaceae</taxon>
        <taxon>Aureococcus</taxon>
    </lineage>
</organism>
<sequence>MRLGQESEQAAKLLPLVRCGSIEQLDEHLSADPGAIHCTDKFGNSLLHVACQSGNKRAVKFCLRKGLDVDARNADGQTPLHHCFALGHSALAAYLIDKGADDSLRNAAGLTPYEGTRLHGDSPAEERVGHFRR</sequence>
<reference evidence="4 5" key="1">
    <citation type="journal article" date="2011" name="Proc. Natl. Acad. Sci. U.S.A.">
        <title>Niche of harmful alga Aureococcus anophagefferens revealed through ecogenomics.</title>
        <authorList>
            <person name="Gobler C.J."/>
            <person name="Berry D.L."/>
            <person name="Dyhrman S.T."/>
            <person name="Wilhelm S.W."/>
            <person name="Salamov A."/>
            <person name="Lobanov A.V."/>
            <person name="Zhang Y."/>
            <person name="Collier J.L."/>
            <person name="Wurch L.L."/>
            <person name="Kustka A.B."/>
            <person name="Dill B.D."/>
            <person name="Shah M."/>
            <person name="VerBerkmoes N.C."/>
            <person name="Kuo A."/>
            <person name="Terry A."/>
            <person name="Pangilinan J."/>
            <person name="Lindquist E.A."/>
            <person name="Lucas S."/>
            <person name="Paulsen I.T."/>
            <person name="Hattenrath-Lehmann T.K."/>
            <person name="Talmage S.C."/>
            <person name="Walker E.A."/>
            <person name="Koch F."/>
            <person name="Burson A.M."/>
            <person name="Marcoval M.A."/>
            <person name="Tang Y.Z."/>
            <person name="Lecleir G.R."/>
            <person name="Coyne K.J."/>
            <person name="Berg G.M."/>
            <person name="Bertrand E.M."/>
            <person name="Saito M.A."/>
            <person name="Gladyshev V.N."/>
            <person name="Grigoriev I.V."/>
        </authorList>
    </citation>
    <scope>NUCLEOTIDE SEQUENCE [LARGE SCALE GENOMIC DNA]</scope>
    <source>
        <strain evidence="5">CCMP 1984</strain>
    </source>
</reference>
<dbReference type="InParanoid" id="F0YD66"/>
<dbReference type="eggNOG" id="KOG0521">
    <property type="taxonomic scope" value="Eukaryota"/>
</dbReference>
<dbReference type="OrthoDB" id="47198at2759"/>
<dbReference type="OMA" id="ERVGHFR"/>
<feature type="region of interest" description="Disordered" evidence="3">
    <location>
        <begin position="111"/>
        <end position="133"/>
    </location>
</feature>
<dbReference type="EMBL" id="GL833132">
    <property type="protein sequence ID" value="EGB07003.1"/>
    <property type="molecule type" value="Genomic_DNA"/>
</dbReference>
<evidence type="ECO:0000256" key="2">
    <source>
        <dbReference type="PROSITE-ProRule" id="PRU00023"/>
    </source>
</evidence>
<dbReference type="GeneID" id="20220546"/>
<evidence type="ECO:0000256" key="1">
    <source>
        <dbReference type="ARBA" id="ARBA00023121"/>
    </source>
</evidence>
<dbReference type="PANTHER" id="PTHR24119">
    <property type="entry name" value="ACYL-COA-BINDING DOMAIN-CONTAINING PROTEIN 6"/>
    <property type="match status" value="1"/>
</dbReference>
<feature type="repeat" description="ANK" evidence="2">
    <location>
        <begin position="75"/>
        <end position="107"/>
    </location>
</feature>
<dbReference type="RefSeq" id="XP_009038243.1">
    <property type="nucleotide sequence ID" value="XM_009039995.1"/>
</dbReference>
<dbReference type="SMART" id="SM00248">
    <property type="entry name" value="ANK"/>
    <property type="match status" value="2"/>
</dbReference>
<proteinExistence type="predicted"/>
<dbReference type="PROSITE" id="PS50088">
    <property type="entry name" value="ANK_REPEAT"/>
    <property type="match status" value="2"/>
</dbReference>
<accession>F0YD66</accession>
<dbReference type="Proteomes" id="UP000002729">
    <property type="component" value="Unassembled WGS sequence"/>
</dbReference>
<dbReference type="Pfam" id="PF12796">
    <property type="entry name" value="Ank_2"/>
    <property type="match status" value="1"/>
</dbReference>
<dbReference type="InterPro" id="IPR036770">
    <property type="entry name" value="Ankyrin_rpt-contain_sf"/>
</dbReference>
<gene>
    <name evidence="4" type="ORF">AURANDRAFT_28487</name>
</gene>
<dbReference type="AlphaFoldDB" id="F0YD66"/>
<dbReference type="InterPro" id="IPR002110">
    <property type="entry name" value="Ankyrin_rpt"/>
</dbReference>
<dbReference type="Gene3D" id="1.25.40.20">
    <property type="entry name" value="Ankyrin repeat-containing domain"/>
    <property type="match status" value="1"/>
</dbReference>
<dbReference type="PANTHER" id="PTHR24119:SF0">
    <property type="entry name" value="ACYL-COA-BINDING DOMAIN-CONTAINING PROTEIN 6"/>
    <property type="match status" value="1"/>
</dbReference>
<name>F0YD66_AURAN</name>
<feature type="repeat" description="ANK" evidence="2">
    <location>
        <begin position="42"/>
        <end position="74"/>
    </location>
</feature>
<dbReference type="SUPFAM" id="SSF48403">
    <property type="entry name" value="Ankyrin repeat"/>
    <property type="match status" value="1"/>
</dbReference>
<evidence type="ECO:0000256" key="3">
    <source>
        <dbReference type="SAM" id="MobiDB-lite"/>
    </source>
</evidence>
<evidence type="ECO:0000313" key="5">
    <source>
        <dbReference type="Proteomes" id="UP000002729"/>
    </source>
</evidence>
<dbReference type="PROSITE" id="PS50297">
    <property type="entry name" value="ANK_REP_REGION"/>
    <property type="match status" value="2"/>
</dbReference>
<dbReference type="GO" id="GO:0000062">
    <property type="term" value="F:fatty-acyl-CoA binding"/>
    <property type="evidence" value="ECO:0007669"/>
    <property type="project" value="TreeGrafter"/>
</dbReference>
<feature type="compositionally biased region" description="Basic and acidic residues" evidence="3">
    <location>
        <begin position="116"/>
        <end position="133"/>
    </location>
</feature>
<protein>
    <submittedName>
        <fullName evidence="4">Uncharacterized protein</fullName>
    </submittedName>
</protein>
<evidence type="ECO:0000313" key="4">
    <source>
        <dbReference type="EMBL" id="EGB07003.1"/>
    </source>
</evidence>
<dbReference type="KEGG" id="aaf:AURANDRAFT_28487"/>
<keyword evidence="5" id="KW-1185">Reference proteome</keyword>
<keyword evidence="2" id="KW-0040">ANK repeat</keyword>